<dbReference type="PANTHER" id="PTHR11267:SF170">
    <property type="entry name" value="T-BOX PROTEIN 33-RELATED"/>
    <property type="match status" value="1"/>
</dbReference>
<keyword evidence="3" id="KW-0804">Transcription</keyword>
<dbReference type="Pfam" id="PF00907">
    <property type="entry name" value="T-box"/>
    <property type="match status" value="1"/>
</dbReference>
<evidence type="ECO:0000259" key="7">
    <source>
        <dbReference type="PROSITE" id="PS50252"/>
    </source>
</evidence>
<evidence type="ECO:0000256" key="2">
    <source>
        <dbReference type="ARBA" id="ARBA00023125"/>
    </source>
</evidence>
<dbReference type="InParanoid" id="G0NVB0"/>
<evidence type="ECO:0000313" key="8">
    <source>
        <dbReference type="EMBL" id="EGT38128.1"/>
    </source>
</evidence>
<name>G0NVB0_CAEBE</name>
<dbReference type="Proteomes" id="UP000008068">
    <property type="component" value="Unassembled WGS sequence"/>
</dbReference>
<proteinExistence type="predicted"/>
<dbReference type="HOGENOM" id="CLU_586933_0_0_1"/>
<dbReference type="PROSITE" id="PS50252">
    <property type="entry name" value="TBOX_3"/>
    <property type="match status" value="1"/>
</dbReference>
<dbReference type="eggNOG" id="KOG3585">
    <property type="taxonomic scope" value="Eukaryota"/>
</dbReference>
<accession>G0NVB0</accession>
<dbReference type="PRINTS" id="PR00937">
    <property type="entry name" value="TBOX"/>
</dbReference>
<dbReference type="InterPro" id="IPR036960">
    <property type="entry name" value="T-box_sf"/>
</dbReference>
<dbReference type="CDD" id="cd00182">
    <property type="entry name" value="T-box"/>
    <property type="match status" value="1"/>
</dbReference>
<organism evidence="9">
    <name type="scientific">Caenorhabditis brenneri</name>
    <name type="common">Nematode worm</name>
    <dbReference type="NCBI Taxonomy" id="135651"/>
    <lineage>
        <taxon>Eukaryota</taxon>
        <taxon>Metazoa</taxon>
        <taxon>Ecdysozoa</taxon>
        <taxon>Nematoda</taxon>
        <taxon>Chromadorea</taxon>
        <taxon>Rhabditida</taxon>
        <taxon>Rhabditina</taxon>
        <taxon>Rhabditomorpha</taxon>
        <taxon>Rhabditoidea</taxon>
        <taxon>Rhabditidae</taxon>
        <taxon>Peloderinae</taxon>
        <taxon>Caenorhabditis</taxon>
    </lineage>
</organism>
<dbReference type="InterPro" id="IPR046360">
    <property type="entry name" value="T-box_DNA-bd"/>
</dbReference>
<comment type="subcellular location">
    <subcellularLocation>
        <location evidence="5">Nucleus</location>
    </subcellularLocation>
</comment>
<keyword evidence="1" id="KW-0805">Transcription regulation</keyword>
<evidence type="ECO:0000256" key="5">
    <source>
        <dbReference type="PROSITE-ProRule" id="PRU00201"/>
    </source>
</evidence>
<reference evidence="9" key="1">
    <citation type="submission" date="2011-07" db="EMBL/GenBank/DDBJ databases">
        <authorList>
            <consortium name="Caenorhabditis brenneri Sequencing and Analysis Consortium"/>
            <person name="Wilson R.K."/>
        </authorList>
    </citation>
    <scope>NUCLEOTIDE SEQUENCE [LARGE SCALE GENOMIC DNA]</scope>
    <source>
        <strain evidence="9">PB2801</strain>
    </source>
</reference>
<dbReference type="PANTHER" id="PTHR11267">
    <property type="entry name" value="T-BOX PROTEIN-RELATED"/>
    <property type="match status" value="1"/>
</dbReference>
<feature type="domain" description="T-box" evidence="7">
    <location>
        <begin position="183"/>
        <end position="380"/>
    </location>
</feature>
<keyword evidence="2 5" id="KW-0238">DNA-binding</keyword>
<evidence type="ECO:0000256" key="4">
    <source>
        <dbReference type="ARBA" id="ARBA00023242"/>
    </source>
</evidence>
<sequence>MQNFNNGVYYNQSKVSNQAPSAQWVNYDDQGLQGGNSQYQMAPYTPPPYAYEAVPPHFGASAPIIPPQLPQHDASMDTMNWFNKPIPMEPFEVLDLNDYPGRADFLANYHAGPQDEVAEGSQPATSQAQSLPQLVQAPLPIQPLAPVIAQTAPYVATGSNNSALLPFANVPAATPHPNVTVELRDKDLWSAFYDKSNEMIMTIWGKEIFPRLSFTVNGLNCDGRYQWSIRLVRTTPFLKKWDTKSKSWKINKKEGQGPQESIELFSQINLGSAWMKGGVSFDKVQVYNVPGAEKLKKMSMDQKKDWEEKTKGKMALSSFCTYQPVLTLNEICCNGRAMMATLRGVFRFVETEFVAVTEYRNDEIKKLKIVHTPYIDKTRKRKAQEGDVSVKRRRRNSGDDSGFSSQSSSASSADTTPVASPPPVDFQFFGFDGSAPSTSGY</sequence>
<dbReference type="GO" id="GO:0000785">
    <property type="term" value="C:chromatin"/>
    <property type="evidence" value="ECO:0007669"/>
    <property type="project" value="TreeGrafter"/>
</dbReference>
<dbReference type="OrthoDB" id="7442607at2759"/>
<dbReference type="Gene3D" id="2.60.40.820">
    <property type="entry name" value="Transcription factor, T-box"/>
    <property type="match status" value="1"/>
</dbReference>
<keyword evidence="9" id="KW-1185">Reference proteome</keyword>
<evidence type="ECO:0000313" key="9">
    <source>
        <dbReference type="Proteomes" id="UP000008068"/>
    </source>
</evidence>
<dbReference type="InterPro" id="IPR008967">
    <property type="entry name" value="p53-like_TF_DNA-bd_sf"/>
</dbReference>
<dbReference type="InterPro" id="IPR001699">
    <property type="entry name" value="TF_T-box"/>
</dbReference>
<dbReference type="OMA" id="RNTADIN"/>
<evidence type="ECO:0000256" key="6">
    <source>
        <dbReference type="SAM" id="MobiDB-lite"/>
    </source>
</evidence>
<gene>
    <name evidence="8" type="ORF">CAEBREN_13598</name>
</gene>
<dbReference type="SMART" id="SM00425">
    <property type="entry name" value="TBOX"/>
    <property type="match status" value="1"/>
</dbReference>
<feature type="region of interest" description="Disordered" evidence="6">
    <location>
        <begin position="380"/>
        <end position="441"/>
    </location>
</feature>
<dbReference type="EMBL" id="GL379955">
    <property type="protein sequence ID" value="EGT38128.1"/>
    <property type="molecule type" value="Genomic_DNA"/>
</dbReference>
<dbReference type="GO" id="GO:0045893">
    <property type="term" value="P:positive regulation of DNA-templated transcription"/>
    <property type="evidence" value="ECO:0007669"/>
    <property type="project" value="InterPro"/>
</dbReference>
<dbReference type="GO" id="GO:0000978">
    <property type="term" value="F:RNA polymerase II cis-regulatory region sequence-specific DNA binding"/>
    <property type="evidence" value="ECO:0007669"/>
    <property type="project" value="InterPro"/>
</dbReference>
<comment type="caution">
    <text evidence="5">Lacks conserved residue(s) required for the propagation of feature annotation.</text>
</comment>
<dbReference type="GO" id="GO:0000981">
    <property type="term" value="F:DNA-binding transcription factor activity, RNA polymerase II-specific"/>
    <property type="evidence" value="ECO:0007669"/>
    <property type="project" value="TreeGrafter"/>
</dbReference>
<protein>
    <recommendedName>
        <fullName evidence="7">T-box domain-containing protein</fullName>
    </recommendedName>
</protein>
<feature type="compositionally biased region" description="Low complexity" evidence="6">
    <location>
        <begin position="399"/>
        <end position="418"/>
    </location>
</feature>
<dbReference type="AlphaFoldDB" id="G0NVB0"/>
<dbReference type="GO" id="GO:0001708">
    <property type="term" value="P:cell fate specification"/>
    <property type="evidence" value="ECO:0007669"/>
    <property type="project" value="TreeGrafter"/>
</dbReference>
<keyword evidence="4 5" id="KW-0539">Nucleus</keyword>
<dbReference type="STRING" id="135651.G0NVB0"/>
<evidence type="ECO:0000256" key="1">
    <source>
        <dbReference type="ARBA" id="ARBA00023015"/>
    </source>
</evidence>
<dbReference type="SUPFAM" id="SSF49417">
    <property type="entry name" value="p53-like transcription factors"/>
    <property type="match status" value="1"/>
</dbReference>
<dbReference type="GO" id="GO:0005634">
    <property type="term" value="C:nucleus"/>
    <property type="evidence" value="ECO:0007669"/>
    <property type="project" value="UniProtKB-SubCell"/>
</dbReference>
<evidence type="ECO:0000256" key="3">
    <source>
        <dbReference type="ARBA" id="ARBA00023163"/>
    </source>
</evidence>